<gene>
    <name evidence="5" type="primary">srp19</name>
    <name evidence="6" type="ORF">ALNOE001_13850</name>
</gene>
<comment type="function">
    <text evidence="5">Involved in targeting and insertion of nascent membrane proteins into the cytoplasmic membrane. Binds directly to 7S RNA and mediates binding of the 54 kDa subunit of the SRP.</text>
</comment>
<reference evidence="6 7" key="1">
    <citation type="submission" date="2018-06" db="EMBL/GenBank/DDBJ databases">
        <title>Genomic insight into two independent archaeal endosymbiosis events.</title>
        <authorList>
            <person name="Lind A.E."/>
            <person name="Lewis W.H."/>
            <person name="Spang A."/>
            <person name="Guy L."/>
            <person name="Embley M.T."/>
            <person name="Ettema T.J.G."/>
        </authorList>
    </citation>
    <scope>NUCLEOTIDE SEQUENCE [LARGE SCALE GENOMIC DNA]</scope>
    <source>
        <strain evidence="6">NOE</strain>
    </source>
</reference>
<dbReference type="InterPro" id="IPR022938">
    <property type="entry name" value="SRP19_arc-type"/>
</dbReference>
<sequence>MWPVYINSNISRKDGRKINKKNAVSDPKLTEIARAARKLNLNPKTEDDKSYPRFWWEGSGRIIIEREDISKNKILNDISETIKSLRNR</sequence>
<comment type="caution">
    <text evidence="6">The sequence shown here is derived from an EMBL/GenBank/DDBJ whole genome shotgun (WGS) entry which is preliminary data.</text>
</comment>
<keyword evidence="5" id="KW-0694">RNA-binding</keyword>
<dbReference type="EMBL" id="NIZT01000033">
    <property type="protein sequence ID" value="RBQ22913.1"/>
    <property type="molecule type" value="Genomic_DNA"/>
</dbReference>
<evidence type="ECO:0000256" key="2">
    <source>
        <dbReference type="ARBA" id="ARBA00022490"/>
    </source>
</evidence>
<comment type="subcellular location">
    <subcellularLocation>
        <location evidence="1 5">Cytoplasm</location>
    </subcellularLocation>
</comment>
<evidence type="ECO:0000313" key="6">
    <source>
        <dbReference type="EMBL" id="RBQ22913.1"/>
    </source>
</evidence>
<dbReference type="InterPro" id="IPR002778">
    <property type="entry name" value="Signal_recog_particle_SRP19"/>
</dbReference>
<evidence type="ECO:0000313" key="7">
    <source>
        <dbReference type="Proteomes" id="UP000253099"/>
    </source>
</evidence>
<dbReference type="InterPro" id="IPR036521">
    <property type="entry name" value="SRP19-like_sf"/>
</dbReference>
<proteinExistence type="inferred from homology"/>
<dbReference type="Proteomes" id="UP000253099">
    <property type="component" value="Unassembled WGS sequence"/>
</dbReference>
<dbReference type="Gene3D" id="3.30.56.30">
    <property type="entry name" value="Signal recognition particle, SRP19-like subunit"/>
    <property type="match status" value="1"/>
</dbReference>
<comment type="similarity">
    <text evidence="5">Belongs to the SRP19 family.</text>
</comment>
<dbReference type="SUPFAM" id="SSF69695">
    <property type="entry name" value="SRP19"/>
    <property type="match status" value="1"/>
</dbReference>
<name>A0A366MAQ4_9EURY</name>
<keyword evidence="7" id="KW-1185">Reference proteome</keyword>
<dbReference type="PANTHER" id="PTHR17453">
    <property type="entry name" value="SIGNAL RECOGNITION PARTICLE 19 KD PROTEIN"/>
    <property type="match status" value="1"/>
</dbReference>
<dbReference type="GO" id="GO:0006617">
    <property type="term" value="P:SRP-dependent cotranslational protein targeting to membrane, signal sequence recognition"/>
    <property type="evidence" value="ECO:0007669"/>
    <property type="project" value="TreeGrafter"/>
</dbReference>
<protein>
    <recommendedName>
        <fullName evidence="5">Signal recognition particle 19 kDa protein</fullName>
        <shortName evidence="5">SRP19</shortName>
    </recommendedName>
</protein>
<accession>A0A366MAQ4</accession>
<dbReference type="AlphaFoldDB" id="A0A366MAQ4"/>
<dbReference type="Pfam" id="PF01922">
    <property type="entry name" value="SRP19"/>
    <property type="match status" value="1"/>
</dbReference>
<keyword evidence="3 5" id="KW-0733">Signal recognition particle</keyword>
<keyword evidence="2 5" id="KW-0963">Cytoplasm</keyword>
<evidence type="ECO:0000256" key="4">
    <source>
        <dbReference type="ARBA" id="ARBA00023274"/>
    </source>
</evidence>
<dbReference type="GO" id="GO:0048500">
    <property type="term" value="C:signal recognition particle"/>
    <property type="evidence" value="ECO:0007669"/>
    <property type="project" value="UniProtKB-UniRule"/>
</dbReference>
<evidence type="ECO:0000256" key="5">
    <source>
        <dbReference type="HAMAP-Rule" id="MF_00305"/>
    </source>
</evidence>
<evidence type="ECO:0000256" key="3">
    <source>
        <dbReference type="ARBA" id="ARBA00023135"/>
    </source>
</evidence>
<evidence type="ECO:0000256" key="1">
    <source>
        <dbReference type="ARBA" id="ARBA00004496"/>
    </source>
</evidence>
<keyword evidence="4 5" id="KW-0687">Ribonucleoprotein</keyword>
<organism evidence="6 7">
    <name type="scientific">Candidatus Methanobinarius endosymbioticus</name>
    <dbReference type="NCBI Taxonomy" id="2006182"/>
    <lineage>
        <taxon>Archaea</taxon>
        <taxon>Methanobacteriati</taxon>
        <taxon>Methanobacteriota</taxon>
        <taxon>Methanomada group</taxon>
        <taxon>Methanobacteria</taxon>
        <taxon>Methanobacteriales</taxon>
        <taxon>Methanobacteriaceae</taxon>
        <taxon>Candidatus Methanobinarius</taxon>
    </lineage>
</organism>
<dbReference type="PANTHER" id="PTHR17453:SF0">
    <property type="entry name" value="SIGNAL RECOGNITION PARTICLE 19 KDA PROTEIN"/>
    <property type="match status" value="1"/>
</dbReference>
<dbReference type="GO" id="GO:0008312">
    <property type="term" value="F:7S RNA binding"/>
    <property type="evidence" value="ECO:0007669"/>
    <property type="project" value="UniProtKB-UniRule"/>
</dbReference>
<dbReference type="HAMAP" id="MF_00305">
    <property type="entry name" value="SRP19"/>
    <property type="match status" value="1"/>
</dbReference>
<comment type="subunit">
    <text evidence="5">Part of the signal recognition particle protein translocation system, which is composed of SRP and FtsY. Archaeal SRP consists of a 7S RNA molecule of 300 nucleotides and two protein subunits: SRP54 and SRP19.</text>
</comment>